<dbReference type="EMBL" id="LCBN01000049">
    <property type="protein sequence ID" value="KKS12560.1"/>
    <property type="molecule type" value="Genomic_DNA"/>
</dbReference>
<organism evidence="1 2">
    <name type="scientific">Candidatus Daviesbacteria bacterium GW2011_GWB1_41_5</name>
    <dbReference type="NCBI Taxonomy" id="1618429"/>
    <lineage>
        <taxon>Bacteria</taxon>
        <taxon>Candidatus Daviesiibacteriota</taxon>
    </lineage>
</organism>
<reference evidence="1 2" key="1">
    <citation type="journal article" date="2015" name="Nature">
        <title>rRNA introns, odd ribosomes, and small enigmatic genomes across a large radiation of phyla.</title>
        <authorList>
            <person name="Brown C.T."/>
            <person name="Hug L.A."/>
            <person name="Thomas B.C."/>
            <person name="Sharon I."/>
            <person name="Castelle C.J."/>
            <person name="Singh A."/>
            <person name="Wilkins M.J."/>
            <person name="Williams K.H."/>
            <person name="Banfield J.F."/>
        </authorList>
    </citation>
    <scope>NUCLEOTIDE SEQUENCE [LARGE SCALE GENOMIC DNA]</scope>
</reference>
<protein>
    <submittedName>
        <fullName evidence="1">Uncharacterized protein</fullName>
    </submittedName>
</protein>
<gene>
    <name evidence="1" type="ORF">UU67_C0049G0004</name>
</gene>
<accession>A0A0G0WI49</accession>
<proteinExistence type="predicted"/>
<dbReference type="Proteomes" id="UP000034753">
    <property type="component" value="Unassembled WGS sequence"/>
</dbReference>
<sequence length="48" mass="5767">MEIMANEEFIESLKKLMVRRYSEEISMRIKRGIRLKRELKALAQKKGN</sequence>
<evidence type="ECO:0000313" key="1">
    <source>
        <dbReference type="EMBL" id="KKS12560.1"/>
    </source>
</evidence>
<name>A0A0G0WI49_9BACT</name>
<comment type="caution">
    <text evidence="1">The sequence shown here is derived from an EMBL/GenBank/DDBJ whole genome shotgun (WGS) entry which is preliminary data.</text>
</comment>
<evidence type="ECO:0000313" key="2">
    <source>
        <dbReference type="Proteomes" id="UP000034753"/>
    </source>
</evidence>
<dbReference type="AlphaFoldDB" id="A0A0G0WI49"/>